<accession>A0AAD6JE98</accession>
<protein>
    <submittedName>
        <fullName evidence="1">Uncharacterized protein</fullName>
    </submittedName>
</protein>
<comment type="caution">
    <text evidence="1">The sequence shown here is derived from an EMBL/GenBank/DDBJ whole genome shotgun (WGS) entry which is preliminary data.</text>
</comment>
<dbReference type="Proteomes" id="UP001162972">
    <property type="component" value="Chromosome 4"/>
</dbReference>
<reference evidence="1 2" key="1">
    <citation type="journal article" date="2023" name="Int. J. Mol. Sci.">
        <title>De Novo Assembly and Annotation of 11 Diverse Shrub Willow (Salix) Genomes Reveals Novel Gene Organization in Sex-Linked Regions.</title>
        <authorList>
            <person name="Hyden B."/>
            <person name="Feng K."/>
            <person name="Yates T.B."/>
            <person name="Jawdy S."/>
            <person name="Cereghino C."/>
            <person name="Smart L.B."/>
            <person name="Muchero W."/>
        </authorList>
    </citation>
    <scope>NUCLEOTIDE SEQUENCE [LARGE SCALE GENOMIC DNA]</scope>
    <source>
        <tissue evidence="1">Shoot tip</tissue>
    </source>
</reference>
<evidence type="ECO:0000313" key="1">
    <source>
        <dbReference type="EMBL" id="KAJ6403561.1"/>
    </source>
</evidence>
<dbReference type="AlphaFoldDB" id="A0AAD6JE98"/>
<organism evidence="1 2">
    <name type="scientific">Salix udensis</name>
    <dbReference type="NCBI Taxonomy" id="889485"/>
    <lineage>
        <taxon>Eukaryota</taxon>
        <taxon>Viridiplantae</taxon>
        <taxon>Streptophyta</taxon>
        <taxon>Embryophyta</taxon>
        <taxon>Tracheophyta</taxon>
        <taxon>Spermatophyta</taxon>
        <taxon>Magnoliopsida</taxon>
        <taxon>eudicotyledons</taxon>
        <taxon>Gunneridae</taxon>
        <taxon>Pentapetalae</taxon>
        <taxon>rosids</taxon>
        <taxon>fabids</taxon>
        <taxon>Malpighiales</taxon>
        <taxon>Salicaceae</taxon>
        <taxon>Saliceae</taxon>
        <taxon>Salix</taxon>
    </lineage>
</organism>
<keyword evidence="2" id="KW-1185">Reference proteome</keyword>
<dbReference type="EMBL" id="JAPFFJ010000018">
    <property type="protein sequence ID" value="KAJ6403561.1"/>
    <property type="molecule type" value="Genomic_DNA"/>
</dbReference>
<evidence type="ECO:0000313" key="2">
    <source>
        <dbReference type="Proteomes" id="UP001162972"/>
    </source>
</evidence>
<sequence length="112" mass="12376">MTHLLIVEGSSSHESPLNWSTMGRNVSPILRQELANLDTDGDSCKSTMKALKSYVEGLDSKANPQFLAEVSDTKETGSLSDEYTISLYEFFSMSRCQFVIFAASMKAKIPTL</sequence>
<proteinExistence type="predicted"/>
<name>A0AAD6JE98_9ROSI</name>
<gene>
    <name evidence="1" type="ORF">OIU84_015469</name>
</gene>